<comment type="caution">
    <text evidence="1">The sequence shown here is derived from an EMBL/GenBank/DDBJ whole genome shotgun (WGS) entry which is preliminary data.</text>
</comment>
<protein>
    <submittedName>
        <fullName evidence="1">Uncharacterized protein</fullName>
    </submittedName>
</protein>
<sequence length="111" mass="11637">MDLAFLGDSLLADQGSLPGFTASASSHLSNPMVPMPIPQDSLAAGDAVIVTPRTCTWITGMMPQKAAVARDKPLLAQSEHKAELIRADGVTDVHVLTEATESNGVQLIKTV</sequence>
<name>A0A4U0QGQ6_9RHOB</name>
<evidence type="ECO:0000313" key="2">
    <source>
        <dbReference type="Proteomes" id="UP000306223"/>
    </source>
</evidence>
<organism evidence="1 2">
    <name type="scientific">Paracoccus hibiscisoli</name>
    <dbReference type="NCBI Taxonomy" id="2023261"/>
    <lineage>
        <taxon>Bacteria</taxon>
        <taxon>Pseudomonadati</taxon>
        <taxon>Pseudomonadota</taxon>
        <taxon>Alphaproteobacteria</taxon>
        <taxon>Rhodobacterales</taxon>
        <taxon>Paracoccaceae</taxon>
        <taxon>Paracoccus</taxon>
    </lineage>
</organism>
<dbReference type="AlphaFoldDB" id="A0A4U0QGQ6"/>
<keyword evidence="2" id="KW-1185">Reference proteome</keyword>
<dbReference type="RefSeq" id="WP_136858011.1">
    <property type="nucleotide sequence ID" value="NZ_SUNH01000034.1"/>
</dbReference>
<accession>A0A4U0QGQ6</accession>
<dbReference type="OrthoDB" id="9805728at2"/>
<dbReference type="Gene3D" id="3.60.15.10">
    <property type="entry name" value="Ribonuclease Z/Hydroxyacylglutathione hydrolase-like"/>
    <property type="match status" value="1"/>
</dbReference>
<evidence type="ECO:0000313" key="1">
    <source>
        <dbReference type="EMBL" id="TJZ80713.1"/>
    </source>
</evidence>
<proteinExistence type="predicted"/>
<dbReference type="Proteomes" id="UP000306223">
    <property type="component" value="Unassembled WGS sequence"/>
</dbReference>
<dbReference type="InterPro" id="IPR036866">
    <property type="entry name" value="RibonucZ/Hydroxyglut_hydro"/>
</dbReference>
<reference evidence="1 2" key="1">
    <citation type="submission" date="2019-04" db="EMBL/GenBank/DDBJ databases">
        <authorList>
            <person name="Li J."/>
        </authorList>
    </citation>
    <scope>NUCLEOTIDE SEQUENCE [LARGE SCALE GENOMIC DNA]</scope>
    <source>
        <strain evidence="1 2">CCTCC AB2016182</strain>
    </source>
</reference>
<gene>
    <name evidence="1" type="ORF">FA740_17040</name>
</gene>
<dbReference type="EMBL" id="SUNH01000034">
    <property type="protein sequence ID" value="TJZ80713.1"/>
    <property type="molecule type" value="Genomic_DNA"/>
</dbReference>